<name>A0A1F6BS46_9BACT</name>
<evidence type="ECO:0000256" key="3">
    <source>
        <dbReference type="ARBA" id="ARBA00022989"/>
    </source>
</evidence>
<evidence type="ECO:0000256" key="1">
    <source>
        <dbReference type="ARBA" id="ARBA00004127"/>
    </source>
</evidence>
<evidence type="ECO:0000256" key="2">
    <source>
        <dbReference type="ARBA" id="ARBA00022692"/>
    </source>
</evidence>
<evidence type="ECO:0000256" key="4">
    <source>
        <dbReference type="ARBA" id="ARBA00023136"/>
    </source>
</evidence>
<dbReference type="InterPro" id="IPR008217">
    <property type="entry name" value="Ccc1_fam"/>
</dbReference>
<dbReference type="Proteomes" id="UP000176996">
    <property type="component" value="Unassembled WGS sequence"/>
</dbReference>
<dbReference type="GO" id="GO:0005384">
    <property type="term" value="F:manganese ion transmembrane transporter activity"/>
    <property type="evidence" value="ECO:0007669"/>
    <property type="project" value="InterPro"/>
</dbReference>
<evidence type="ECO:0008006" key="8">
    <source>
        <dbReference type="Google" id="ProtNLM"/>
    </source>
</evidence>
<dbReference type="STRING" id="1798471.A3A21_00445"/>
<keyword evidence="3 5" id="KW-1133">Transmembrane helix</keyword>
<evidence type="ECO:0000256" key="5">
    <source>
        <dbReference type="SAM" id="Phobius"/>
    </source>
</evidence>
<dbReference type="GO" id="GO:0012505">
    <property type="term" value="C:endomembrane system"/>
    <property type="evidence" value="ECO:0007669"/>
    <property type="project" value="UniProtKB-SubCell"/>
</dbReference>
<keyword evidence="2 5" id="KW-0812">Transmembrane</keyword>
<accession>A0A1F6BS46</accession>
<protein>
    <recommendedName>
        <fullName evidence="8">VIT family protein</fullName>
    </recommendedName>
</protein>
<sequence length="165" mass="17655">MRQKEKTSSYVRYFVFGVEDSIVSTAGLLSGIAIAGMPGKTILLTGTILIIVEAFSMAIGSFVSEYSAEDYMKQRATRSGVPIIDGVIMFVSYFIAGFIPLFPYAIFPLNIAFTTSIISSLIALSALGYAEGWFSKTSKMKGAIKMSLMAGIAIFVGVMAGKLLA</sequence>
<feature type="transmembrane region" description="Helical" evidence="5">
    <location>
        <begin position="12"/>
        <end position="36"/>
    </location>
</feature>
<comment type="caution">
    <text evidence="6">The sequence shown here is derived from an EMBL/GenBank/DDBJ whole genome shotgun (WGS) entry which is preliminary data.</text>
</comment>
<comment type="subcellular location">
    <subcellularLocation>
        <location evidence="1">Endomembrane system</location>
        <topology evidence="1">Multi-pass membrane protein</topology>
    </subcellularLocation>
</comment>
<feature type="transmembrane region" description="Helical" evidence="5">
    <location>
        <begin position="42"/>
        <end position="63"/>
    </location>
</feature>
<feature type="transmembrane region" description="Helical" evidence="5">
    <location>
        <begin position="83"/>
        <end position="105"/>
    </location>
</feature>
<evidence type="ECO:0000313" key="6">
    <source>
        <dbReference type="EMBL" id="OGG39653.1"/>
    </source>
</evidence>
<gene>
    <name evidence="6" type="ORF">A3A21_00445</name>
</gene>
<dbReference type="GO" id="GO:0030026">
    <property type="term" value="P:intracellular manganese ion homeostasis"/>
    <property type="evidence" value="ECO:0007669"/>
    <property type="project" value="InterPro"/>
</dbReference>
<dbReference type="Pfam" id="PF01988">
    <property type="entry name" value="VIT1"/>
    <property type="match status" value="2"/>
</dbReference>
<reference evidence="6 7" key="1">
    <citation type="journal article" date="2016" name="Nat. Commun.">
        <title>Thousands of microbial genomes shed light on interconnected biogeochemical processes in an aquifer system.</title>
        <authorList>
            <person name="Anantharaman K."/>
            <person name="Brown C.T."/>
            <person name="Hug L.A."/>
            <person name="Sharon I."/>
            <person name="Castelle C.J."/>
            <person name="Probst A.J."/>
            <person name="Thomas B.C."/>
            <person name="Singh A."/>
            <person name="Wilkins M.J."/>
            <person name="Karaoz U."/>
            <person name="Brodie E.L."/>
            <person name="Williams K.H."/>
            <person name="Hubbard S.S."/>
            <person name="Banfield J.F."/>
        </authorList>
    </citation>
    <scope>NUCLEOTIDE SEQUENCE [LARGE SCALE GENOMIC DNA]</scope>
</reference>
<keyword evidence="4 5" id="KW-0472">Membrane</keyword>
<dbReference type="AlphaFoldDB" id="A0A1F6BS46"/>
<evidence type="ECO:0000313" key="7">
    <source>
        <dbReference type="Proteomes" id="UP000176996"/>
    </source>
</evidence>
<feature type="transmembrane region" description="Helical" evidence="5">
    <location>
        <begin position="142"/>
        <end position="164"/>
    </location>
</feature>
<proteinExistence type="predicted"/>
<dbReference type="CDD" id="cd01059">
    <property type="entry name" value="CCC1_like"/>
    <property type="match status" value="1"/>
</dbReference>
<organism evidence="6 7">
    <name type="scientific">Candidatus Jorgensenbacteria bacterium RIFCSPLOWO2_01_FULL_45_25b</name>
    <dbReference type="NCBI Taxonomy" id="1798471"/>
    <lineage>
        <taxon>Bacteria</taxon>
        <taxon>Candidatus Joergenseniibacteriota</taxon>
    </lineage>
</organism>
<dbReference type="EMBL" id="MFKK01000038">
    <property type="protein sequence ID" value="OGG39653.1"/>
    <property type="molecule type" value="Genomic_DNA"/>
</dbReference>
<dbReference type="PANTHER" id="PTHR31851">
    <property type="entry name" value="FE(2+)/MN(2+) TRANSPORTER PCL1"/>
    <property type="match status" value="1"/>
</dbReference>
<feature type="transmembrane region" description="Helical" evidence="5">
    <location>
        <begin position="111"/>
        <end position="130"/>
    </location>
</feature>